<sequence length="650" mass="76272">MMRNMAHYFHLDLFKIKVHQSGALSSIIKHKTVRKWETLTYGLECPPDTFSLEYVFIQIYNNLHIFNRKAANISFTPDIIKSLSKIIPMEYFGIPYNRKIFMMIVKRIMTQSRGECIHQCLLFKRFVYEAIPWINVNHDRKAQLLYANTVLLQTVVKPFIRKYYHFLCNFKNREYIVYPKASVHSFMDKNLAECIKKGRLTKIGNNYKASGKLIFTPKFTIYELIHRPIVCTYSSCKDGFRRRGWNDGRVAIMKKALKDLTSKYQIGGQSNLFSKWKTFLELNPKRKLYAIKLDLLDAFGMIDIQQLKCLIEDSTEFLTNSQIIWFKNILDQQYVHVRGKQQIYRWNHGLLQGKAMSPILCDLYLSYLTHSCLKQFDKSDFLFHRAVDDLFFVSTCESHILQFEMAAYGISILNDAKTRRFLNVPGEDPCIVFYGKVFNLDTRETGTAYQSGTQLRSKFKLWNWGTQFGSDQPLSFIINAMRFSSLNSYFSSFELNTVGNSPKRVLRNIFDGMCLVSFKFFYVIDSIDYLFDNANGRCSTVLGGIDFISKTYPRHICNAINISKGSQYRDVFPYKLIRFLLYKAIIVVLSKRHFKYKATIKVLKDRLEAMSIPYLKRDIDVKYVSKLPECFQNVCMRRKMEIKEKRSSTF</sequence>
<reference evidence="4" key="1">
    <citation type="journal article" date="2013" name="Genome Biol.">
        <title>Draft genome of the mountain pine beetle, Dendroctonus ponderosae Hopkins, a major forest pest.</title>
        <authorList>
            <person name="Keeling C.I."/>
            <person name="Yuen M.M."/>
            <person name="Liao N.Y."/>
            <person name="Docking T.R."/>
            <person name="Chan S.K."/>
            <person name="Taylor G.A."/>
            <person name="Palmquist D.L."/>
            <person name="Jackman S.D."/>
            <person name="Nguyen A."/>
            <person name="Li M."/>
            <person name="Henderson H."/>
            <person name="Janes J.K."/>
            <person name="Zhao Y."/>
            <person name="Pandoh P."/>
            <person name="Moore R."/>
            <person name="Sperling F.A."/>
            <person name="Huber D.P."/>
            <person name="Birol I."/>
            <person name="Jones S.J."/>
            <person name="Bohlmann J."/>
        </authorList>
    </citation>
    <scope>NUCLEOTIDE SEQUENCE</scope>
</reference>
<keyword evidence="4" id="KW-1185">Reference proteome</keyword>
<keyword evidence="1" id="KW-0808">Transferase</keyword>
<keyword evidence="1" id="KW-0779">Telomere</keyword>
<dbReference type="Gene3D" id="1.10.357.90">
    <property type="match status" value="1"/>
</dbReference>
<evidence type="ECO:0000313" key="3">
    <source>
        <dbReference type="EnsemblMetazoa" id="XP_019756475.1"/>
    </source>
</evidence>
<dbReference type="Pfam" id="PF00078">
    <property type="entry name" value="RVT_1"/>
    <property type="match status" value="1"/>
</dbReference>
<protein>
    <recommendedName>
        <fullName evidence="1">Telomerase reverse transcriptase</fullName>
        <ecNumber evidence="1">2.7.7.49</ecNumber>
    </recommendedName>
    <alternativeName>
        <fullName evidence="1">Telomerase catalytic subunit</fullName>
    </alternativeName>
</protein>
<dbReference type="AlphaFoldDB" id="A0AAR5P5T6"/>
<organism evidence="3 4">
    <name type="scientific">Dendroctonus ponderosae</name>
    <name type="common">Mountain pine beetle</name>
    <dbReference type="NCBI Taxonomy" id="77166"/>
    <lineage>
        <taxon>Eukaryota</taxon>
        <taxon>Metazoa</taxon>
        <taxon>Ecdysozoa</taxon>
        <taxon>Arthropoda</taxon>
        <taxon>Hexapoda</taxon>
        <taxon>Insecta</taxon>
        <taxon>Pterygota</taxon>
        <taxon>Neoptera</taxon>
        <taxon>Endopterygota</taxon>
        <taxon>Coleoptera</taxon>
        <taxon>Polyphaga</taxon>
        <taxon>Cucujiformia</taxon>
        <taxon>Curculionidae</taxon>
        <taxon>Scolytinae</taxon>
        <taxon>Dendroctonus</taxon>
    </lineage>
</organism>
<dbReference type="Gene3D" id="3.30.70.2630">
    <property type="match status" value="1"/>
</dbReference>
<dbReference type="GO" id="GO:0003720">
    <property type="term" value="F:telomerase activity"/>
    <property type="evidence" value="ECO:0007669"/>
    <property type="project" value="InterPro"/>
</dbReference>
<dbReference type="GO" id="GO:0007004">
    <property type="term" value="P:telomere maintenance via telomerase"/>
    <property type="evidence" value="ECO:0007669"/>
    <property type="project" value="TreeGrafter"/>
</dbReference>
<dbReference type="GO" id="GO:0000333">
    <property type="term" value="C:telomerase catalytic core complex"/>
    <property type="evidence" value="ECO:0007669"/>
    <property type="project" value="TreeGrafter"/>
</dbReference>
<keyword evidence="1" id="KW-0539">Nucleus</keyword>
<comment type="function">
    <text evidence="1">Telomerase is a ribonucleoprotein enzyme essential for the replication of chromosome termini in most eukaryotes. It elongates telomeres. It is a reverse transcriptase that adds simple sequence repeats to chromosome ends by copying a template sequence within the RNA component of the enzyme.</text>
</comment>
<dbReference type="GO" id="GO:0046872">
    <property type="term" value="F:metal ion binding"/>
    <property type="evidence" value="ECO:0007669"/>
    <property type="project" value="UniProtKB-KW"/>
</dbReference>
<keyword evidence="1" id="KW-0695">RNA-directed DNA polymerase</keyword>
<comment type="catalytic activity">
    <reaction evidence="1">
        <text>DNA(n) + a 2'-deoxyribonucleoside 5'-triphosphate = DNA(n+1) + diphosphate</text>
        <dbReference type="Rhea" id="RHEA:22508"/>
        <dbReference type="Rhea" id="RHEA-COMP:17339"/>
        <dbReference type="Rhea" id="RHEA-COMP:17340"/>
        <dbReference type="ChEBI" id="CHEBI:33019"/>
        <dbReference type="ChEBI" id="CHEBI:61560"/>
        <dbReference type="ChEBI" id="CHEBI:173112"/>
        <dbReference type="EC" id="2.7.7.49"/>
    </reaction>
</comment>
<keyword evidence="1" id="KW-0460">Magnesium</keyword>
<dbReference type="GO" id="GO:0070034">
    <property type="term" value="F:telomerase RNA binding"/>
    <property type="evidence" value="ECO:0007669"/>
    <property type="project" value="TreeGrafter"/>
</dbReference>
<dbReference type="InterPro" id="IPR000477">
    <property type="entry name" value="RT_dom"/>
</dbReference>
<comment type="similarity">
    <text evidence="1">Belongs to the reverse transcriptase family. Telomerase subfamily.</text>
</comment>
<dbReference type="PROSITE" id="PS50878">
    <property type="entry name" value="RT_POL"/>
    <property type="match status" value="1"/>
</dbReference>
<dbReference type="Gene3D" id="1.10.10.2210">
    <property type="match status" value="1"/>
</dbReference>
<dbReference type="EnsemblMetazoa" id="XM_019900916.1">
    <property type="protein sequence ID" value="XP_019756475.1"/>
    <property type="gene ID" value="LOC109535092"/>
</dbReference>
<dbReference type="GO" id="GO:0042162">
    <property type="term" value="F:telomeric DNA binding"/>
    <property type="evidence" value="ECO:0007669"/>
    <property type="project" value="TreeGrafter"/>
</dbReference>
<dbReference type="InterPro" id="IPR041580">
    <property type="entry name" value="TERT_thumb"/>
</dbReference>
<keyword evidence="1" id="KW-0548">Nucleotidyltransferase</keyword>
<dbReference type="PANTHER" id="PTHR12066:SF0">
    <property type="entry name" value="TELOMERASE REVERSE TRANSCRIPTASE"/>
    <property type="match status" value="1"/>
</dbReference>
<dbReference type="InterPro" id="IPR003545">
    <property type="entry name" value="Telomerase_RT"/>
</dbReference>
<accession>A0AAR5P5T6</accession>
<keyword evidence="1" id="KW-0158">Chromosome</keyword>
<dbReference type="PANTHER" id="PTHR12066">
    <property type="entry name" value="TELOMERASE REVERSE TRANSCRIPTASE"/>
    <property type="match status" value="1"/>
</dbReference>
<comment type="subcellular location">
    <subcellularLocation>
        <location evidence="1">Nucleus</location>
    </subcellularLocation>
    <subcellularLocation>
        <location evidence="1">Chromosome</location>
        <location evidence="1">Telomere</location>
    </subcellularLocation>
</comment>
<dbReference type="GO" id="GO:0000781">
    <property type="term" value="C:chromosome, telomeric region"/>
    <property type="evidence" value="ECO:0007669"/>
    <property type="project" value="UniProtKB-SubCell"/>
</dbReference>
<dbReference type="Pfam" id="PF17984">
    <property type="entry name" value="TERT_thumb"/>
    <property type="match status" value="1"/>
</dbReference>
<dbReference type="Gene3D" id="3.10.10.20">
    <property type="match status" value="1"/>
</dbReference>
<evidence type="ECO:0000259" key="2">
    <source>
        <dbReference type="PROSITE" id="PS50878"/>
    </source>
</evidence>
<evidence type="ECO:0000313" key="4">
    <source>
        <dbReference type="Proteomes" id="UP000019118"/>
    </source>
</evidence>
<dbReference type="EC" id="2.7.7.49" evidence="1"/>
<keyword evidence="1" id="KW-0479">Metal-binding</keyword>
<dbReference type="Proteomes" id="UP000019118">
    <property type="component" value="Unassembled WGS sequence"/>
</dbReference>
<feature type="domain" description="Reverse transcriptase" evidence="2">
    <location>
        <begin position="197"/>
        <end position="438"/>
    </location>
</feature>
<evidence type="ECO:0000256" key="1">
    <source>
        <dbReference type="RuleBase" id="RU365061"/>
    </source>
</evidence>
<name>A0AAR5P5T6_DENPD</name>
<dbReference type="Gene3D" id="1.10.132.70">
    <property type="match status" value="1"/>
</dbReference>
<proteinExistence type="inferred from homology"/>
<reference evidence="3" key="2">
    <citation type="submission" date="2024-08" db="UniProtKB">
        <authorList>
            <consortium name="EnsemblMetazoa"/>
        </authorList>
    </citation>
    <scope>IDENTIFICATION</scope>
</reference>